<keyword evidence="1" id="KW-0732">Signal</keyword>
<protein>
    <submittedName>
        <fullName evidence="2">Uncharacterized protein Gcw-chp</fullName>
    </submittedName>
</protein>
<organism evidence="2 3">
    <name type="scientific">Acinetobacter calcoaceticus</name>
    <dbReference type="NCBI Taxonomy" id="471"/>
    <lineage>
        <taxon>Bacteria</taxon>
        <taxon>Pseudomonadati</taxon>
        <taxon>Pseudomonadota</taxon>
        <taxon>Gammaproteobacteria</taxon>
        <taxon>Moraxellales</taxon>
        <taxon>Moraxellaceae</taxon>
        <taxon>Acinetobacter</taxon>
        <taxon>Acinetobacter calcoaceticus/baumannii complex</taxon>
    </lineage>
</organism>
<name>A0A4V2R256_ACICA</name>
<evidence type="ECO:0000256" key="1">
    <source>
        <dbReference type="SAM" id="SignalP"/>
    </source>
</evidence>
<sequence length="291" mass="31737">MNKLAVILGACAACSSMFALAHEGIESQIVQQDLNNQNTAAKKLEISGTVSAVSAYVSRGGTNSPENDDAAIQGSLTANYNGFYGTYWVSKLGYSFAEDQAKAAINNNKQLSEAQKAEALSKVNIASPNYYEHDFIVGYTNKYNDLNYDLQLATYVYPGSDNTTGVEAGVFLSHPLSKTLGNSASLSVQSYVNNTVFMNRGDTYVELGYEHPLPQGFKANLSTAVSWYQDSGKYNVKTTEDFVLRHATVQLSHDLFNNPKATGWLKYVVGGENREGISQKNMVVAGMRYAF</sequence>
<comment type="caution">
    <text evidence="2">The sequence shown here is derived from an EMBL/GenBank/DDBJ whole genome shotgun (WGS) entry which is preliminary data.</text>
</comment>
<dbReference type="OrthoDB" id="6696748at2"/>
<feature type="chain" id="PRO_5020353534" evidence="1">
    <location>
        <begin position="22"/>
        <end position="291"/>
    </location>
</feature>
<dbReference type="InterPro" id="IPR010239">
    <property type="entry name" value="CHP02001"/>
</dbReference>
<evidence type="ECO:0000313" key="3">
    <source>
        <dbReference type="Proteomes" id="UP000294963"/>
    </source>
</evidence>
<dbReference type="Proteomes" id="UP000294963">
    <property type="component" value="Unassembled WGS sequence"/>
</dbReference>
<dbReference type="Pfam" id="PF09694">
    <property type="entry name" value="Gcw_chp"/>
    <property type="match status" value="1"/>
</dbReference>
<proteinExistence type="predicted"/>
<dbReference type="EMBL" id="SLVJ01000001">
    <property type="protein sequence ID" value="TCM71138.1"/>
    <property type="molecule type" value="Genomic_DNA"/>
</dbReference>
<reference evidence="2 3" key="1">
    <citation type="submission" date="2019-03" db="EMBL/GenBank/DDBJ databases">
        <title>Genomic analyses of the natural microbiome of Caenorhabditis elegans.</title>
        <authorList>
            <person name="Samuel B."/>
        </authorList>
    </citation>
    <scope>NUCLEOTIDE SEQUENCE [LARGE SCALE GENOMIC DNA]</scope>
    <source>
        <strain evidence="2 3">JUb89</strain>
    </source>
</reference>
<gene>
    <name evidence="2" type="ORF">EC844_101426</name>
</gene>
<evidence type="ECO:0000313" key="2">
    <source>
        <dbReference type="EMBL" id="TCM71138.1"/>
    </source>
</evidence>
<dbReference type="AlphaFoldDB" id="A0A4V2R256"/>
<accession>A0A4V2R256</accession>
<feature type="signal peptide" evidence="1">
    <location>
        <begin position="1"/>
        <end position="21"/>
    </location>
</feature>
<keyword evidence="3" id="KW-1185">Reference proteome</keyword>